<dbReference type="Gene3D" id="3.30.200.20">
    <property type="entry name" value="Phosphorylase Kinase, domain 1"/>
    <property type="match status" value="1"/>
</dbReference>
<comment type="caution">
    <text evidence="2">The sequence shown here is derived from an EMBL/GenBank/DDBJ whole genome shotgun (WGS) entry which is preliminary data.</text>
</comment>
<dbReference type="AlphaFoldDB" id="A0A9W8I1I9"/>
<dbReference type="SUPFAM" id="SSF56112">
    <property type="entry name" value="Protein kinase-like (PK-like)"/>
    <property type="match status" value="1"/>
</dbReference>
<feature type="domain" description="Protein kinase" evidence="1">
    <location>
        <begin position="27"/>
        <end position="212"/>
    </location>
</feature>
<organism evidence="2 3">
    <name type="scientific">Coemansia guatemalensis</name>
    <dbReference type="NCBI Taxonomy" id="2761395"/>
    <lineage>
        <taxon>Eukaryota</taxon>
        <taxon>Fungi</taxon>
        <taxon>Fungi incertae sedis</taxon>
        <taxon>Zoopagomycota</taxon>
        <taxon>Kickxellomycotina</taxon>
        <taxon>Kickxellomycetes</taxon>
        <taxon>Kickxellales</taxon>
        <taxon>Kickxellaceae</taxon>
        <taxon>Coemansia</taxon>
    </lineage>
</organism>
<accession>A0A9W8I1I9</accession>
<protein>
    <recommendedName>
        <fullName evidence="1">Protein kinase domain-containing protein</fullName>
    </recommendedName>
</protein>
<gene>
    <name evidence="2" type="ORF">H4R20_003585</name>
</gene>
<evidence type="ECO:0000313" key="3">
    <source>
        <dbReference type="Proteomes" id="UP001140094"/>
    </source>
</evidence>
<keyword evidence="3" id="KW-1185">Reference proteome</keyword>
<evidence type="ECO:0000259" key="1">
    <source>
        <dbReference type="PROSITE" id="PS50011"/>
    </source>
</evidence>
<dbReference type="Gene3D" id="1.10.510.10">
    <property type="entry name" value="Transferase(Phosphotransferase) domain 1"/>
    <property type="match status" value="1"/>
</dbReference>
<dbReference type="InterPro" id="IPR011009">
    <property type="entry name" value="Kinase-like_dom_sf"/>
</dbReference>
<dbReference type="Proteomes" id="UP001140094">
    <property type="component" value="Unassembled WGS sequence"/>
</dbReference>
<evidence type="ECO:0000313" key="2">
    <source>
        <dbReference type="EMBL" id="KAJ2801670.1"/>
    </source>
</evidence>
<proteinExistence type="predicted"/>
<dbReference type="EMBL" id="JANBUO010000775">
    <property type="protein sequence ID" value="KAJ2801670.1"/>
    <property type="molecule type" value="Genomic_DNA"/>
</dbReference>
<reference evidence="2" key="1">
    <citation type="submission" date="2022-07" db="EMBL/GenBank/DDBJ databases">
        <title>Phylogenomic reconstructions and comparative analyses of Kickxellomycotina fungi.</title>
        <authorList>
            <person name="Reynolds N.K."/>
            <person name="Stajich J.E."/>
            <person name="Barry K."/>
            <person name="Grigoriev I.V."/>
            <person name="Crous P."/>
            <person name="Smith M.E."/>
        </authorList>
    </citation>
    <scope>NUCLEOTIDE SEQUENCE</scope>
    <source>
        <strain evidence="2">NRRL 1565</strain>
    </source>
</reference>
<dbReference type="InterPro" id="IPR000719">
    <property type="entry name" value="Prot_kinase_dom"/>
</dbReference>
<dbReference type="GO" id="GO:0005524">
    <property type="term" value="F:ATP binding"/>
    <property type="evidence" value="ECO:0007669"/>
    <property type="project" value="InterPro"/>
</dbReference>
<name>A0A9W8I1I9_9FUNG</name>
<dbReference type="PROSITE" id="PS50011">
    <property type="entry name" value="PROTEIN_KINASE_DOM"/>
    <property type="match status" value="1"/>
</dbReference>
<dbReference type="GO" id="GO:0004672">
    <property type="term" value="F:protein kinase activity"/>
    <property type="evidence" value="ECO:0007669"/>
    <property type="project" value="InterPro"/>
</dbReference>
<sequence length="212" mass="24096">MEKTREAIEADIQRRVTTHFGQGFALLEKLDETENIKFGHISRVVHKARDGDGKIVAIIIVDSKRGRKQRQLESLNIAVNELHALDFVRENTTIPVSKVHKMVVDDQYIFQVMDFIEGTILSSVYDTLDKSTFSAIEKQLREYISQLRKFGGDGKALIHGCLGTYSILVNGDKVTALTNWGRSKEDDESEELRITSAKAWDDQKEFIANLLR</sequence>
<dbReference type="OrthoDB" id="2906425at2759"/>